<dbReference type="Proteomes" id="UP001182556">
    <property type="component" value="Unassembled WGS sequence"/>
</dbReference>
<feature type="compositionally biased region" description="Polar residues" evidence="5">
    <location>
        <begin position="101"/>
        <end position="110"/>
    </location>
</feature>
<comment type="subcellular location">
    <subcellularLocation>
        <location evidence="1">Endomembrane system</location>
        <topology evidence="1">Multi-pass membrane protein</topology>
    </subcellularLocation>
</comment>
<feature type="transmembrane region" description="Helical" evidence="6">
    <location>
        <begin position="250"/>
        <end position="272"/>
    </location>
</feature>
<dbReference type="AlphaFoldDB" id="A0AAD9CT54"/>
<feature type="compositionally biased region" description="Polar residues" evidence="5">
    <location>
        <begin position="19"/>
        <end position="34"/>
    </location>
</feature>
<dbReference type="EMBL" id="JAODAN010000012">
    <property type="protein sequence ID" value="KAK1921037.1"/>
    <property type="molecule type" value="Genomic_DNA"/>
</dbReference>
<organism evidence="7 8">
    <name type="scientific">Papiliotrema laurentii</name>
    <name type="common">Cryptococcus laurentii</name>
    <dbReference type="NCBI Taxonomy" id="5418"/>
    <lineage>
        <taxon>Eukaryota</taxon>
        <taxon>Fungi</taxon>
        <taxon>Dikarya</taxon>
        <taxon>Basidiomycota</taxon>
        <taxon>Agaricomycotina</taxon>
        <taxon>Tremellomycetes</taxon>
        <taxon>Tremellales</taxon>
        <taxon>Rhynchogastremaceae</taxon>
        <taxon>Papiliotrema</taxon>
    </lineage>
</organism>
<evidence type="ECO:0000256" key="5">
    <source>
        <dbReference type="SAM" id="MobiDB-lite"/>
    </source>
</evidence>
<dbReference type="PANTHER" id="PTHR28293:SF1">
    <property type="entry name" value="NUCLEAR RIM PROTEIN 1"/>
    <property type="match status" value="1"/>
</dbReference>
<gene>
    <name evidence="7" type="ORF">DB88DRAFT_501993</name>
</gene>
<dbReference type="PANTHER" id="PTHR28293">
    <property type="entry name" value="NUCLEAR RIM PROTEIN 1"/>
    <property type="match status" value="1"/>
</dbReference>
<reference evidence="7" key="1">
    <citation type="submission" date="2023-02" db="EMBL/GenBank/DDBJ databases">
        <title>Identification and recombinant expression of a fungal hydrolase from Papiliotrema laurentii that hydrolyzes apple cutin and clears colloidal polyester polyurethane.</title>
        <authorList>
            <consortium name="DOE Joint Genome Institute"/>
            <person name="Roman V.A."/>
            <person name="Bojanowski C."/>
            <person name="Crable B.R."/>
            <person name="Wagner D.N."/>
            <person name="Hung C.S."/>
            <person name="Nadeau L.J."/>
            <person name="Schratz L."/>
            <person name="Haridas S."/>
            <person name="Pangilinan J."/>
            <person name="Lipzen A."/>
            <person name="Na H."/>
            <person name="Yan M."/>
            <person name="Ng V."/>
            <person name="Grigoriev I.V."/>
            <person name="Spatafora J.W."/>
            <person name="Barlow D."/>
            <person name="Biffinger J."/>
            <person name="Kelley-Loughnane N."/>
            <person name="Varaljay V.A."/>
            <person name="Crookes-Goodson W.J."/>
        </authorList>
    </citation>
    <scope>NUCLEOTIDE SEQUENCE</scope>
    <source>
        <strain evidence="7">5307AH</strain>
    </source>
</reference>
<name>A0AAD9CT54_PAPLA</name>
<keyword evidence="8" id="KW-1185">Reference proteome</keyword>
<feature type="region of interest" description="Disordered" evidence="5">
    <location>
        <begin position="1"/>
        <end position="110"/>
    </location>
</feature>
<dbReference type="GO" id="GO:0043007">
    <property type="term" value="P:maintenance of rDNA"/>
    <property type="evidence" value="ECO:0007669"/>
    <property type="project" value="TreeGrafter"/>
</dbReference>
<dbReference type="GO" id="GO:0012505">
    <property type="term" value="C:endomembrane system"/>
    <property type="evidence" value="ECO:0007669"/>
    <property type="project" value="UniProtKB-SubCell"/>
</dbReference>
<proteinExistence type="predicted"/>
<evidence type="ECO:0000256" key="6">
    <source>
        <dbReference type="SAM" id="Phobius"/>
    </source>
</evidence>
<sequence length="466" mass="51926">MSQSPLARTTRRNLPAFSRTPSRLSHSTSRSDLGSTSTSPEKPSPPTTPTPSTSLSTSVEHVTPRRSESRSRYKSTGTSTGVTPVRTGASPHTPVIHYSPYATSTPPGALSKSTSIPFDMAASAKAARKAEEEARRRDSTPVEPMQRPKRFVRRKSLWKRLLSAPEDVFDQAAMLYPLTIEEILPPSRFANPISLFLHVLQWVLLAPLWKSKDEPESVLRSTPLRNGVGGRWDRYEEDQGSKNIGLGGRWTTLTFTVILVALASANSVYLFTKFRTYDMQLRSADDPVKSPHASPIPAPKPSSEQDVFGSSPLPDTSMGTGERRVLRWTGKAAVSFIKWSFWAILSIFGHQSSSSTASNGPDDKIQSLRVWEPPEFCLAFFCAYPPSAPLLSYLLTLRHPFLTPLLHLVTSFLLSHLAMSFAQLVKDRMVLSAEVMREYDRRFVYRKIFSGKVDRAVQTEQAESLW</sequence>
<evidence type="ECO:0000256" key="1">
    <source>
        <dbReference type="ARBA" id="ARBA00004127"/>
    </source>
</evidence>
<evidence type="ECO:0000256" key="3">
    <source>
        <dbReference type="ARBA" id="ARBA00022989"/>
    </source>
</evidence>
<keyword evidence="4 6" id="KW-0472">Membrane</keyword>
<accession>A0AAD9CT54</accession>
<dbReference type="GO" id="GO:0007096">
    <property type="term" value="P:regulation of exit from mitosis"/>
    <property type="evidence" value="ECO:0007669"/>
    <property type="project" value="TreeGrafter"/>
</dbReference>
<protein>
    <submittedName>
        <fullName evidence="7">Uncharacterized protein</fullName>
    </submittedName>
</protein>
<evidence type="ECO:0000313" key="8">
    <source>
        <dbReference type="Proteomes" id="UP001182556"/>
    </source>
</evidence>
<evidence type="ECO:0000256" key="4">
    <source>
        <dbReference type="ARBA" id="ARBA00023136"/>
    </source>
</evidence>
<dbReference type="Pfam" id="PF10332">
    <property type="entry name" value="DUF2418"/>
    <property type="match status" value="1"/>
</dbReference>
<evidence type="ECO:0000313" key="7">
    <source>
        <dbReference type="EMBL" id="KAK1921037.1"/>
    </source>
</evidence>
<keyword evidence="2 6" id="KW-0812">Transmembrane</keyword>
<comment type="caution">
    <text evidence="7">The sequence shown here is derived from an EMBL/GenBank/DDBJ whole genome shotgun (WGS) entry which is preliminary data.</text>
</comment>
<keyword evidence="3 6" id="KW-1133">Transmembrane helix</keyword>
<feature type="region of interest" description="Disordered" evidence="5">
    <location>
        <begin position="285"/>
        <end position="320"/>
    </location>
</feature>
<evidence type="ECO:0000256" key="2">
    <source>
        <dbReference type="ARBA" id="ARBA00022692"/>
    </source>
</evidence>
<feature type="compositionally biased region" description="Basic and acidic residues" evidence="5">
    <location>
        <begin position="62"/>
        <end position="71"/>
    </location>
</feature>
<dbReference type="InterPro" id="IPR018819">
    <property type="entry name" value="Nur1/Mug154"/>
</dbReference>